<dbReference type="Proteomes" id="UP000199236">
    <property type="component" value="Unassembled WGS sequence"/>
</dbReference>
<dbReference type="EMBL" id="FOVR01000013">
    <property type="protein sequence ID" value="SFO81197.1"/>
    <property type="molecule type" value="Genomic_DNA"/>
</dbReference>
<reference evidence="1 2" key="1">
    <citation type="submission" date="2016-10" db="EMBL/GenBank/DDBJ databases">
        <authorList>
            <person name="de Groot N.N."/>
        </authorList>
    </citation>
    <scope>NUCLEOTIDE SEQUENCE [LARGE SCALE GENOMIC DNA]</scope>
    <source>
        <strain evidence="1 2">CGMCC 1.9157</strain>
    </source>
</reference>
<evidence type="ECO:0000313" key="1">
    <source>
        <dbReference type="EMBL" id="SFO81197.1"/>
    </source>
</evidence>
<name>A0A1I5K871_9HYPH</name>
<organism evidence="1 2">
    <name type="scientific">Cohaesibacter marisflavi</name>
    <dbReference type="NCBI Taxonomy" id="655353"/>
    <lineage>
        <taxon>Bacteria</taxon>
        <taxon>Pseudomonadati</taxon>
        <taxon>Pseudomonadota</taxon>
        <taxon>Alphaproteobacteria</taxon>
        <taxon>Hyphomicrobiales</taxon>
        <taxon>Cohaesibacteraceae</taxon>
    </lineage>
</organism>
<accession>A0A1I5K871</accession>
<proteinExistence type="predicted"/>
<evidence type="ECO:0000313" key="2">
    <source>
        <dbReference type="Proteomes" id="UP000199236"/>
    </source>
</evidence>
<keyword evidence="2" id="KW-1185">Reference proteome</keyword>
<dbReference type="AlphaFoldDB" id="A0A1I5K871"/>
<protein>
    <submittedName>
        <fullName evidence="1">Uncharacterized protein</fullName>
    </submittedName>
</protein>
<gene>
    <name evidence="1" type="ORF">SAMN04488056_11377</name>
</gene>
<sequence length="92" mass="10537">MHYLVVYRERNNPLRMFSLMFSSRYGAGVKVRGQYGDCCMGGGAQGGRLEEPFDIFLFEGSQLAQSDRFEWRPDGEIVDFLHRLAGLLGKER</sequence>